<dbReference type="EMBL" id="CP003923">
    <property type="protein sequence ID" value="AIC95198.1"/>
    <property type="molecule type" value="Genomic_DNA"/>
</dbReference>
<accession>A0A060M3R4</accession>
<dbReference type="OrthoDB" id="9806254at2"/>
<evidence type="ECO:0000256" key="13">
    <source>
        <dbReference type="ARBA" id="ARBA00023027"/>
    </source>
</evidence>
<feature type="binding site" evidence="16">
    <location>
        <begin position="281"/>
        <end position="293"/>
    </location>
    <ligand>
        <name>NAD(+)</name>
        <dbReference type="ChEBI" id="CHEBI:57540"/>
    </ligand>
</feature>
<comment type="function">
    <text evidence="15 16 17">Catalyzes the oxidation of 3-carboxy-2-hydroxy-4-methylpentanoate (3-isopropylmalate) to 3-carboxy-4-methyl-2-oxopentanoate. The product decarboxylates to 4-methyl-2 oxopentanoate.</text>
</comment>
<evidence type="ECO:0000256" key="3">
    <source>
        <dbReference type="ARBA" id="ARBA00004496"/>
    </source>
</evidence>
<dbReference type="PANTHER" id="PTHR42979">
    <property type="entry name" value="3-ISOPROPYLMALATE DEHYDROGENASE"/>
    <property type="match status" value="1"/>
</dbReference>
<evidence type="ECO:0000256" key="8">
    <source>
        <dbReference type="ARBA" id="ARBA00022490"/>
    </source>
</evidence>
<evidence type="ECO:0000256" key="16">
    <source>
        <dbReference type="HAMAP-Rule" id="MF_01033"/>
    </source>
</evidence>
<comment type="cofactor">
    <cofactor evidence="16 17">
        <name>Mg(2+)</name>
        <dbReference type="ChEBI" id="CHEBI:18420"/>
    </cofactor>
    <cofactor evidence="16 17">
        <name>Mn(2+)</name>
        <dbReference type="ChEBI" id="CHEBI:29035"/>
    </cofactor>
    <text evidence="16 17">Binds 1 Mg(2+) or Mn(2+) ion per subunit.</text>
</comment>
<dbReference type="AlphaFoldDB" id="A0A060M3R4"/>
<evidence type="ECO:0000256" key="11">
    <source>
        <dbReference type="ARBA" id="ARBA00022842"/>
    </source>
</evidence>
<keyword evidence="10 16" id="KW-0479">Metal-binding</keyword>
<feature type="binding site" evidence="16">
    <location>
        <begin position="76"/>
        <end position="89"/>
    </location>
    <ligand>
        <name>NAD(+)</name>
        <dbReference type="ChEBI" id="CHEBI:57540"/>
    </ligand>
</feature>
<dbReference type="PROSITE" id="PS00470">
    <property type="entry name" value="IDH_IMDH"/>
    <property type="match status" value="1"/>
</dbReference>
<comment type="catalytic activity">
    <reaction evidence="1 16 17">
        <text>(2R,3S)-3-isopropylmalate + NAD(+) = 4-methyl-2-oxopentanoate + CO2 + NADH</text>
        <dbReference type="Rhea" id="RHEA:32271"/>
        <dbReference type="ChEBI" id="CHEBI:16526"/>
        <dbReference type="ChEBI" id="CHEBI:17865"/>
        <dbReference type="ChEBI" id="CHEBI:35121"/>
        <dbReference type="ChEBI" id="CHEBI:57540"/>
        <dbReference type="ChEBI" id="CHEBI:57945"/>
        <dbReference type="EC" id="1.1.1.85"/>
    </reaction>
</comment>
<dbReference type="Pfam" id="PF00180">
    <property type="entry name" value="Iso_dh"/>
    <property type="match status" value="1"/>
</dbReference>
<feature type="domain" description="Isopropylmalate dehydrogenase-like" evidence="18">
    <location>
        <begin position="4"/>
        <end position="350"/>
    </location>
</feature>
<feature type="binding site" evidence="16">
    <location>
        <position position="96"/>
    </location>
    <ligand>
        <name>substrate</name>
    </ligand>
</feature>
<keyword evidence="8 16" id="KW-0963">Cytoplasm</keyword>
<evidence type="ECO:0000256" key="10">
    <source>
        <dbReference type="ARBA" id="ARBA00022723"/>
    </source>
</evidence>
<protein>
    <recommendedName>
        <fullName evidence="16">3-isopropylmalate dehydrogenase</fullName>
        <ecNumber evidence="16">1.1.1.85</ecNumber>
    </recommendedName>
    <alternativeName>
        <fullName evidence="16">3-IPM-DH</fullName>
    </alternativeName>
    <alternativeName>
        <fullName evidence="16">Beta-IPM dehydrogenase</fullName>
        <shortName evidence="16">IMDH</shortName>
    </alternativeName>
</protein>
<dbReference type="InterPro" id="IPR004429">
    <property type="entry name" value="Isopropylmalate_DH"/>
</dbReference>
<evidence type="ECO:0000256" key="4">
    <source>
        <dbReference type="ARBA" id="ARBA00004762"/>
    </source>
</evidence>
<dbReference type="GO" id="GO:0005829">
    <property type="term" value="C:cytosol"/>
    <property type="evidence" value="ECO:0007669"/>
    <property type="project" value="TreeGrafter"/>
</dbReference>
<keyword evidence="14 16" id="KW-0100">Branched-chain amino acid biosynthesis</keyword>
<dbReference type="InterPro" id="IPR024084">
    <property type="entry name" value="IsoPropMal-DH-like_dom"/>
</dbReference>
<feature type="binding site" evidence="16">
    <location>
        <position position="223"/>
    </location>
    <ligand>
        <name>substrate</name>
    </ligand>
</feature>
<dbReference type="PANTHER" id="PTHR42979:SF1">
    <property type="entry name" value="3-ISOPROPYLMALATE DEHYDROGENASE"/>
    <property type="match status" value="1"/>
</dbReference>
<comment type="cofactor">
    <cofactor evidence="2">
        <name>Mn(2+)</name>
        <dbReference type="ChEBI" id="CHEBI:29035"/>
    </cofactor>
</comment>
<evidence type="ECO:0000313" key="20">
    <source>
        <dbReference type="Proteomes" id="UP000027142"/>
    </source>
</evidence>
<evidence type="ECO:0000256" key="9">
    <source>
        <dbReference type="ARBA" id="ARBA00022605"/>
    </source>
</evidence>
<comment type="similarity">
    <text evidence="5 16">Belongs to the isocitrate and isopropylmalate dehydrogenases family. LeuB type 1 subfamily.</text>
</comment>
<keyword evidence="7 16" id="KW-0432">Leucine biosynthesis</keyword>
<keyword evidence="11 16" id="KW-0460">Magnesium</keyword>
<dbReference type="HOGENOM" id="CLU_031953_0_3_9"/>
<keyword evidence="9 16" id="KW-0028">Amino-acid biosynthesis</keyword>
<dbReference type="GO" id="GO:0051287">
    <property type="term" value="F:NAD binding"/>
    <property type="evidence" value="ECO:0007669"/>
    <property type="project" value="InterPro"/>
</dbReference>
<keyword evidence="16" id="KW-0464">Manganese</keyword>
<dbReference type="FunFam" id="3.40.718.10:FF:000028">
    <property type="entry name" value="3-isopropylmalate dehydrogenase"/>
    <property type="match status" value="1"/>
</dbReference>
<keyword evidence="12 16" id="KW-0560">Oxidoreductase</keyword>
<reference evidence="19 20" key="1">
    <citation type="journal article" date="2014" name="Gene">
        <title>A comparative genomic analysis of the alkalitolerant soil bacterium Bacillus lehensis G1.</title>
        <authorList>
            <person name="Noor Y.M."/>
            <person name="Samsulrizal N.H."/>
            <person name="Jema'on N.A."/>
            <person name="Low K.O."/>
            <person name="Ramli A.N."/>
            <person name="Alias N.I."/>
            <person name="Damis S.I."/>
            <person name="Fuzi S.F."/>
            <person name="Isa M.N."/>
            <person name="Murad A.M."/>
            <person name="Raih M.F."/>
            <person name="Bakar F.D."/>
            <person name="Najimudin N."/>
            <person name="Mahadi N.M."/>
            <person name="Illias R.M."/>
        </authorList>
    </citation>
    <scope>NUCLEOTIDE SEQUENCE [LARGE SCALE GENOMIC DNA]</scope>
    <source>
        <strain evidence="19 20">G1</strain>
    </source>
</reference>
<keyword evidence="13 16" id="KW-0520">NAD</keyword>
<dbReference type="EC" id="1.1.1.85" evidence="16"/>
<evidence type="ECO:0000256" key="5">
    <source>
        <dbReference type="ARBA" id="ARBA00008319"/>
    </source>
</evidence>
<evidence type="ECO:0000256" key="2">
    <source>
        <dbReference type="ARBA" id="ARBA00001936"/>
    </source>
</evidence>
<evidence type="ECO:0000256" key="7">
    <source>
        <dbReference type="ARBA" id="ARBA00022430"/>
    </source>
</evidence>
<dbReference type="PATRIC" id="fig|1246626.3.peg.2625"/>
<feature type="site" description="Important for catalysis" evidence="16">
    <location>
        <position position="141"/>
    </location>
</feature>
<dbReference type="UniPathway" id="UPA00048">
    <property type="reaction ID" value="UER00072"/>
</dbReference>
<dbReference type="GO" id="GO:0000287">
    <property type="term" value="F:magnesium ion binding"/>
    <property type="evidence" value="ECO:0007669"/>
    <property type="project" value="InterPro"/>
</dbReference>
<feature type="binding site" evidence="16">
    <location>
        <position position="134"/>
    </location>
    <ligand>
        <name>substrate</name>
    </ligand>
</feature>
<dbReference type="Proteomes" id="UP000027142">
    <property type="component" value="Chromosome"/>
</dbReference>
<evidence type="ECO:0000256" key="14">
    <source>
        <dbReference type="ARBA" id="ARBA00023304"/>
    </source>
</evidence>
<dbReference type="HAMAP" id="MF_01033">
    <property type="entry name" value="LeuB_type1"/>
    <property type="match status" value="1"/>
</dbReference>
<evidence type="ECO:0000256" key="1">
    <source>
        <dbReference type="ARBA" id="ARBA00000624"/>
    </source>
</evidence>
<dbReference type="NCBIfam" id="TIGR00169">
    <property type="entry name" value="leuB"/>
    <property type="match status" value="1"/>
</dbReference>
<evidence type="ECO:0000259" key="18">
    <source>
        <dbReference type="SMART" id="SM01329"/>
    </source>
</evidence>
<dbReference type="STRING" id="1246626.BleG1_2631"/>
<dbReference type="InterPro" id="IPR019818">
    <property type="entry name" value="IsoCit/isopropylmalate_DH_CS"/>
</dbReference>
<organism evidence="19 20">
    <name type="scientific">Shouchella lehensis G1</name>
    <dbReference type="NCBI Taxonomy" id="1246626"/>
    <lineage>
        <taxon>Bacteria</taxon>
        <taxon>Bacillati</taxon>
        <taxon>Bacillota</taxon>
        <taxon>Bacilli</taxon>
        <taxon>Bacillales</taxon>
        <taxon>Bacillaceae</taxon>
        <taxon>Shouchella</taxon>
    </lineage>
</organism>
<dbReference type="RefSeq" id="WP_038481685.1">
    <property type="nucleotide sequence ID" value="NZ_CP003923.1"/>
</dbReference>
<dbReference type="SUPFAM" id="SSF53659">
    <property type="entry name" value="Isocitrate/Isopropylmalate dehydrogenase-like"/>
    <property type="match status" value="1"/>
</dbReference>
<dbReference type="Gene3D" id="3.40.718.10">
    <property type="entry name" value="Isopropylmalate Dehydrogenase"/>
    <property type="match status" value="1"/>
</dbReference>
<keyword evidence="20" id="KW-1185">Reference proteome</keyword>
<feature type="binding site" evidence="16">
    <location>
        <position position="106"/>
    </location>
    <ligand>
        <name>substrate</name>
    </ligand>
</feature>
<evidence type="ECO:0000256" key="12">
    <source>
        <dbReference type="ARBA" id="ARBA00023002"/>
    </source>
</evidence>
<sequence length="360" mass="39083">MIKKITTLPGDGIGPEIVESGKAVLQVIADLYGHQFEFQEGLIGGAAIDATGVPLPDETIERCQSSDACLLGAVGGPKWDQQPPHLRPEKGLLAIRQALNLYANLRPVQALDALIEESTLKPEVVSGVDVLIVRELTGGIYFGEPRERRTIDGEEGVVDTLVYKKSEIERLLHRAFQFAEIRGKHVTSVDKANVLESSRMWRECANEVATHYPSVTLEHMLVDNAAMQLIRQPKQFDVLVTENLFGDILSDEASMITGSLGMLPSASLNGTAFGLYEPVHGSAPDIAGLNQANPLATIASTAMLLRYSFGLLEEADCIEQAINQVLLKGYRTADLTNANAISTEEMTKAVIKEIKVAIHS</sequence>
<comment type="pathway">
    <text evidence="4 16 17">Amino-acid biosynthesis; L-leucine biosynthesis; L-leucine from 3-methyl-2-oxobutanoate: step 3/4.</text>
</comment>
<feature type="binding site" evidence="16">
    <location>
        <position position="247"/>
    </location>
    <ligand>
        <name>Mg(2+)</name>
        <dbReference type="ChEBI" id="CHEBI:18420"/>
    </ligand>
</feature>
<name>A0A060M3R4_9BACI</name>
<comment type="subcellular location">
    <subcellularLocation>
        <location evidence="3 16">Cytoplasm</location>
    </subcellularLocation>
</comment>
<dbReference type="SMART" id="SM01329">
    <property type="entry name" value="Iso_dh"/>
    <property type="match status" value="1"/>
</dbReference>
<gene>
    <name evidence="16" type="primary">leuB</name>
    <name evidence="19" type="ORF">BleG1_2631</name>
</gene>
<evidence type="ECO:0000313" key="19">
    <source>
        <dbReference type="EMBL" id="AIC95198.1"/>
    </source>
</evidence>
<dbReference type="eggNOG" id="COG0473">
    <property type="taxonomic scope" value="Bacteria"/>
</dbReference>
<comment type="subunit">
    <text evidence="6 16 17">Homodimer.</text>
</comment>
<dbReference type="GO" id="GO:0003862">
    <property type="term" value="F:3-isopropylmalate dehydrogenase activity"/>
    <property type="evidence" value="ECO:0007669"/>
    <property type="project" value="UniProtKB-UniRule"/>
</dbReference>
<feature type="site" description="Important for catalysis" evidence="16">
    <location>
        <position position="191"/>
    </location>
</feature>
<evidence type="ECO:0000256" key="17">
    <source>
        <dbReference type="RuleBase" id="RU004445"/>
    </source>
</evidence>
<proteinExistence type="inferred from homology"/>
<feature type="binding site" evidence="16">
    <location>
        <position position="251"/>
    </location>
    <ligand>
        <name>Mg(2+)</name>
        <dbReference type="ChEBI" id="CHEBI:18420"/>
    </ligand>
</feature>
<dbReference type="GO" id="GO:0009098">
    <property type="term" value="P:L-leucine biosynthetic process"/>
    <property type="evidence" value="ECO:0007669"/>
    <property type="project" value="UniProtKB-UniRule"/>
</dbReference>
<feature type="binding site" evidence="16">
    <location>
        <position position="223"/>
    </location>
    <ligand>
        <name>Mg(2+)</name>
        <dbReference type="ChEBI" id="CHEBI:18420"/>
    </ligand>
</feature>
<evidence type="ECO:0000256" key="6">
    <source>
        <dbReference type="ARBA" id="ARBA00011738"/>
    </source>
</evidence>
<dbReference type="KEGG" id="ble:BleG1_2631"/>
<evidence type="ECO:0000256" key="15">
    <source>
        <dbReference type="ARBA" id="ARBA00023577"/>
    </source>
</evidence>